<keyword evidence="2" id="KW-1185">Reference proteome</keyword>
<gene>
    <name evidence="1" type="ORF">LOK49_LG10G01138</name>
</gene>
<protein>
    <submittedName>
        <fullName evidence="1">Calmodulin-like protein 5</fullName>
    </submittedName>
</protein>
<reference evidence="1 2" key="1">
    <citation type="journal article" date="2022" name="Plant J.">
        <title>Chromosome-level genome of Camellia lanceoleosa provides a valuable resource for understanding genome evolution and self-incompatibility.</title>
        <authorList>
            <person name="Gong W."/>
            <person name="Xiao S."/>
            <person name="Wang L."/>
            <person name="Liao Z."/>
            <person name="Chang Y."/>
            <person name="Mo W."/>
            <person name="Hu G."/>
            <person name="Li W."/>
            <person name="Zhao G."/>
            <person name="Zhu H."/>
            <person name="Hu X."/>
            <person name="Ji K."/>
            <person name="Xiang X."/>
            <person name="Song Q."/>
            <person name="Yuan D."/>
            <person name="Jin S."/>
            <person name="Zhang L."/>
        </authorList>
    </citation>
    <scope>NUCLEOTIDE SEQUENCE [LARGE SCALE GENOMIC DNA]</scope>
    <source>
        <strain evidence="1">SQ_2022a</strain>
    </source>
</reference>
<sequence length="87" mass="10170">MEGVADKLNEKIDFAERADRFRGRDVFGDRFRAEEANRFGRRDLRNVMVSLGERLTDEEVEQMIRDADLDGDGLIDYKEFVRLMLVA</sequence>
<evidence type="ECO:0000313" key="1">
    <source>
        <dbReference type="EMBL" id="KAI7997168.1"/>
    </source>
</evidence>
<proteinExistence type="predicted"/>
<organism evidence="1 2">
    <name type="scientific">Camellia lanceoleosa</name>
    <dbReference type="NCBI Taxonomy" id="1840588"/>
    <lineage>
        <taxon>Eukaryota</taxon>
        <taxon>Viridiplantae</taxon>
        <taxon>Streptophyta</taxon>
        <taxon>Embryophyta</taxon>
        <taxon>Tracheophyta</taxon>
        <taxon>Spermatophyta</taxon>
        <taxon>Magnoliopsida</taxon>
        <taxon>eudicotyledons</taxon>
        <taxon>Gunneridae</taxon>
        <taxon>Pentapetalae</taxon>
        <taxon>asterids</taxon>
        <taxon>Ericales</taxon>
        <taxon>Theaceae</taxon>
        <taxon>Camellia</taxon>
    </lineage>
</organism>
<accession>A0ACC0G7T2</accession>
<comment type="caution">
    <text evidence="1">The sequence shown here is derived from an EMBL/GenBank/DDBJ whole genome shotgun (WGS) entry which is preliminary data.</text>
</comment>
<dbReference type="Proteomes" id="UP001060215">
    <property type="component" value="Chromosome 10"/>
</dbReference>
<dbReference type="EMBL" id="CM045767">
    <property type="protein sequence ID" value="KAI7997168.1"/>
    <property type="molecule type" value="Genomic_DNA"/>
</dbReference>
<evidence type="ECO:0000313" key="2">
    <source>
        <dbReference type="Proteomes" id="UP001060215"/>
    </source>
</evidence>
<name>A0ACC0G7T2_9ERIC</name>